<evidence type="ECO:0000256" key="5">
    <source>
        <dbReference type="ARBA" id="ARBA00022741"/>
    </source>
</evidence>
<gene>
    <name evidence="11" type="ORF">Acr_00g0098110</name>
</gene>
<dbReference type="InterPro" id="IPR018165">
    <property type="entry name" value="Ala-tRNA-synth_IIc_core"/>
</dbReference>
<comment type="similarity">
    <text evidence="1">Belongs to the class-II aminoacyl-tRNA synthetase family.</text>
</comment>
<evidence type="ECO:0000256" key="6">
    <source>
        <dbReference type="ARBA" id="ARBA00022840"/>
    </source>
</evidence>
<proteinExistence type="inferred from homology"/>
<evidence type="ECO:0000256" key="9">
    <source>
        <dbReference type="ARBA" id="ARBA00023146"/>
    </source>
</evidence>
<keyword evidence="6" id="KW-0067">ATP-binding</keyword>
<keyword evidence="9 11" id="KW-0030">Aminoacyl-tRNA synthetase</keyword>
<dbReference type="GO" id="GO:0006419">
    <property type="term" value="P:alanyl-tRNA aminoacylation"/>
    <property type="evidence" value="ECO:0007669"/>
    <property type="project" value="InterPro"/>
</dbReference>
<dbReference type="GO" id="GO:0005524">
    <property type="term" value="F:ATP binding"/>
    <property type="evidence" value="ECO:0007669"/>
    <property type="project" value="UniProtKB-KW"/>
</dbReference>
<keyword evidence="8" id="KW-0648">Protein biosynthesis</keyword>
<dbReference type="GO" id="GO:0005739">
    <property type="term" value="C:mitochondrion"/>
    <property type="evidence" value="ECO:0007669"/>
    <property type="project" value="TreeGrafter"/>
</dbReference>
<comment type="caution">
    <text evidence="11">The sequence shown here is derived from an EMBL/GenBank/DDBJ whole genome shotgun (WGS) entry which is preliminary data.</text>
</comment>
<reference evidence="12" key="1">
    <citation type="submission" date="2019-07" db="EMBL/GenBank/DDBJ databases">
        <title>De Novo Assembly of kiwifruit Actinidia rufa.</title>
        <authorList>
            <person name="Sugita-Konishi S."/>
            <person name="Sato K."/>
            <person name="Mori E."/>
            <person name="Abe Y."/>
            <person name="Kisaki G."/>
            <person name="Hamano K."/>
            <person name="Suezawa K."/>
            <person name="Otani M."/>
            <person name="Fukuda T."/>
            <person name="Manabe T."/>
            <person name="Gomi K."/>
            <person name="Tabuchi M."/>
            <person name="Akimitsu K."/>
            <person name="Kataoka I."/>
        </authorList>
    </citation>
    <scope>NUCLEOTIDE SEQUENCE [LARGE SCALE GENOMIC DNA]</scope>
    <source>
        <strain evidence="12">cv. Fuchu</strain>
    </source>
</reference>
<dbReference type="PANTHER" id="PTHR11777">
    <property type="entry name" value="ALANYL-TRNA SYNTHETASE"/>
    <property type="match status" value="1"/>
</dbReference>
<dbReference type="InterPro" id="IPR050058">
    <property type="entry name" value="Ala-tRNA_ligase"/>
</dbReference>
<dbReference type="SUPFAM" id="SSF55681">
    <property type="entry name" value="Class II aaRS and biotin synthetases"/>
    <property type="match status" value="1"/>
</dbReference>
<keyword evidence="7" id="KW-0694">RNA-binding</keyword>
<dbReference type="EC" id="6.1.1.7" evidence="2"/>
<dbReference type="PROSITE" id="PS50860">
    <property type="entry name" value="AA_TRNA_LIGASE_II_ALA"/>
    <property type="match status" value="1"/>
</dbReference>
<protein>
    <recommendedName>
        <fullName evidence="2">alanine--tRNA ligase</fullName>
        <ecNumber evidence="2">6.1.1.7</ecNumber>
    </recommendedName>
</protein>
<evidence type="ECO:0000256" key="8">
    <source>
        <dbReference type="ARBA" id="ARBA00022917"/>
    </source>
</evidence>
<dbReference type="PANTHER" id="PTHR11777:SF9">
    <property type="entry name" value="ALANINE--TRNA LIGASE, CYTOPLASMIC"/>
    <property type="match status" value="1"/>
</dbReference>
<evidence type="ECO:0000256" key="4">
    <source>
        <dbReference type="ARBA" id="ARBA00022598"/>
    </source>
</evidence>
<keyword evidence="12" id="KW-1185">Reference proteome</keyword>
<evidence type="ECO:0000256" key="1">
    <source>
        <dbReference type="ARBA" id="ARBA00008226"/>
    </source>
</evidence>
<feature type="domain" description="Alanyl-transfer RNA synthetases family profile" evidence="10">
    <location>
        <begin position="10"/>
        <end position="342"/>
    </location>
</feature>
<dbReference type="InterPro" id="IPR045864">
    <property type="entry name" value="aa-tRNA-synth_II/BPL/LPL"/>
</dbReference>
<evidence type="ECO:0000256" key="3">
    <source>
        <dbReference type="ARBA" id="ARBA00022555"/>
    </source>
</evidence>
<dbReference type="OrthoDB" id="2423964at2759"/>
<sequence length="352" mass="39279">MCLQSAEVKWPANRVRDTFISYFEDKKHVQWESSPVVPHNDPTLLFSNAGMNQFKPIFLGTVDPSNPLGKLKRACNTQKCIRAGGKHNDLDDVGKDTYHHTFFEMLGNWSFGDYFKTEAIEWAWELLTKECKFDLNPMGSYPGLRQCQCSSVPLWLVLVEAFEAWIALGSENKLMMISPMSVVMGSGLKVALRRGKATLLLVGSSELTGIVYDLPADRIYATYFGGDEKSGLAADNEARDIWLKFLPPGRVLPFGCKYSGLRGRFTLVRLVLSSISLYLFKVPVGVANKIGKLMRDFLMEGVGRGKKDLLIIVDVVSLSQDKCGLFLGHILEENVVLLGYGYLLSIILCCVL</sequence>
<dbReference type="GO" id="GO:0004813">
    <property type="term" value="F:alanine-tRNA ligase activity"/>
    <property type="evidence" value="ECO:0007669"/>
    <property type="project" value="UniProtKB-EC"/>
</dbReference>
<evidence type="ECO:0000256" key="2">
    <source>
        <dbReference type="ARBA" id="ARBA00013168"/>
    </source>
</evidence>
<evidence type="ECO:0000313" key="11">
    <source>
        <dbReference type="EMBL" id="GFS45776.1"/>
    </source>
</evidence>
<dbReference type="Gene3D" id="3.30.930.10">
    <property type="entry name" value="Bira Bifunctional Protein, Domain 2"/>
    <property type="match status" value="2"/>
</dbReference>
<keyword evidence="5" id="KW-0547">Nucleotide-binding</keyword>
<accession>A0A7J0E0C0</accession>
<dbReference type="InterPro" id="IPR018164">
    <property type="entry name" value="Ala-tRNA-synth_IIc_N"/>
</dbReference>
<evidence type="ECO:0000313" key="12">
    <source>
        <dbReference type="Proteomes" id="UP000585474"/>
    </source>
</evidence>
<dbReference type="EMBL" id="BJWL01000454">
    <property type="protein sequence ID" value="GFS45776.1"/>
    <property type="molecule type" value="Genomic_DNA"/>
</dbReference>
<dbReference type="Proteomes" id="UP000585474">
    <property type="component" value="Unassembled WGS sequence"/>
</dbReference>
<keyword evidence="3" id="KW-0820">tRNA-binding</keyword>
<evidence type="ECO:0000256" key="7">
    <source>
        <dbReference type="ARBA" id="ARBA00022884"/>
    </source>
</evidence>
<organism evidence="11 12">
    <name type="scientific">Actinidia rufa</name>
    <dbReference type="NCBI Taxonomy" id="165716"/>
    <lineage>
        <taxon>Eukaryota</taxon>
        <taxon>Viridiplantae</taxon>
        <taxon>Streptophyta</taxon>
        <taxon>Embryophyta</taxon>
        <taxon>Tracheophyta</taxon>
        <taxon>Spermatophyta</taxon>
        <taxon>Magnoliopsida</taxon>
        <taxon>eudicotyledons</taxon>
        <taxon>Gunneridae</taxon>
        <taxon>Pentapetalae</taxon>
        <taxon>asterids</taxon>
        <taxon>Ericales</taxon>
        <taxon>Actinidiaceae</taxon>
        <taxon>Actinidia</taxon>
    </lineage>
</organism>
<dbReference type="GO" id="GO:0002161">
    <property type="term" value="F:aminoacyl-tRNA deacylase activity"/>
    <property type="evidence" value="ECO:0007669"/>
    <property type="project" value="TreeGrafter"/>
</dbReference>
<dbReference type="AlphaFoldDB" id="A0A7J0E0C0"/>
<keyword evidence="4" id="KW-0436">Ligase</keyword>
<dbReference type="Pfam" id="PF01411">
    <property type="entry name" value="tRNA-synt_2c"/>
    <property type="match status" value="1"/>
</dbReference>
<dbReference type="GO" id="GO:0009507">
    <property type="term" value="C:chloroplast"/>
    <property type="evidence" value="ECO:0007669"/>
    <property type="project" value="TreeGrafter"/>
</dbReference>
<evidence type="ECO:0000259" key="10">
    <source>
        <dbReference type="PROSITE" id="PS50860"/>
    </source>
</evidence>
<name>A0A7J0E0C0_9ERIC</name>
<dbReference type="GO" id="GO:0000049">
    <property type="term" value="F:tRNA binding"/>
    <property type="evidence" value="ECO:0007669"/>
    <property type="project" value="UniProtKB-KW"/>
</dbReference>